<comment type="caution">
    <text evidence="4">The sequence shown here is derived from an EMBL/GenBank/DDBJ whole genome shotgun (WGS) entry which is preliminary data.</text>
</comment>
<sequence>MPYAIGVDVSNKEALDTPRLNVSTEGNVPTTPQTFRVALPCSGVKDAEVNVTLSINITLHRASNNVTALVFKRRKICLKGDQGTSCSHGTGRLIVVNRVIDPLLQASAAMFICWDVPFLRVFLILEDWAYALFRNVGRGLPLDAALYPRRVQI</sequence>
<keyword evidence="2" id="KW-0325">Glycoprotein</keyword>
<dbReference type="EMBL" id="BLKM01000758">
    <property type="protein sequence ID" value="GFG38163.1"/>
    <property type="molecule type" value="Genomic_DNA"/>
</dbReference>
<dbReference type="Proteomes" id="UP000502823">
    <property type="component" value="Unassembled WGS sequence"/>
</dbReference>
<feature type="domain" description="WIF" evidence="3">
    <location>
        <begin position="1"/>
        <end position="77"/>
    </location>
</feature>
<evidence type="ECO:0000256" key="2">
    <source>
        <dbReference type="ARBA" id="ARBA00023180"/>
    </source>
</evidence>
<gene>
    <name evidence="4" type="ORF">Cfor_04822</name>
</gene>
<dbReference type="Pfam" id="PF02019">
    <property type="entry name" value="WIF"/>
    <property type="match status" value="1"/>
</dbReference>
<dbReference type="AlphaFoldDB" id="A0A6L2PZW2"/>
<evidence type="ECO:0000259" key="3">
    <source>
        <dbReference type="PROSITE" id="PS50814"/>
    </source>
</evidence>
<organism evidence="4 5">
    <name type="scientific">Coptotermes formosanus</name>
    <name type="common">Formosan subterranean termite</name>
    <dbReference type="NCBI Taxonomy" id="36987"/>
    <lineage>
        <taxon>Eukaryota</taxon>
        <taxon>Metazoa</taxon>
        <taxon>Ecdysozoa</taxon>
        <taxon>Arthropoda</taxon>
        <taxon>Hexapoda</taxon>
        <taxon>Insecta</taxon>
        <taxon>Pterygota</taxon>
        <taxon>Neoptera</taxon>
        <taxon>Polyneoptera</taxon>
        <taxon>Dictyoptera</taxon>
        <taxon>Blattodea</taxon>
        <taxon>Blattoidea</taxon>
        <taxon>Termitoidae</taxon>
        <taxon>Rhinotermitidae</taxon>
        <taxon>Coptotermes</taxon>
    </lineage>
</organism>
<dbReference type="PROSITE" id="PS50814">
    <property type="entry name" value="WIF"/>
    <property type="match status" value="1"/>
</dbReference>
<dbReference type="InParanoid" id="A0A6L2PZW2"/>
<keyword evidence="5" id="KW-1185">Reference proteome</keyword>
<accession>A0A6L2PZW2</accession>
<reference evidence="5" key="1">
    <citation type="submission" date="2020-01" db="EMBL/GenBank/DDBJ databases">
        <title>Draft genome sequence of the Termite Coptotermes fromosanus.</title>
        <authorList>
            <person name="Itakura S."/>
            <person name="Yosikawa Y."/>
            <person name="Umezawa K."/>
        </authorList>
    </citation>
    <scope>NUCLEOTIDE SEQUENCE [LARGE SCALE GENOMIC DNA]</scope>
</reference>
<evidence type="ECO:0000256" key="1">
    <source>
        <dbReference type="ARBA" id="ARBA00022729"/>
    </source>
</evidence>
<dbReference type="SMART" id="SM00469">
    <property type="entry name" value="WIF"/>
    <property type="match status" value="1"/>
</dbReference>
<keyword evidence="1" id="KW-0732">Signal</keyword>
<dbReference type="Gene3D" id="2.60.40.2170">
    <property type="entry name" value="Wnt, WIF domain"/>
    <property type="match status" value="1"/>
</dbReference>
<dbReference type="OrthoDB" id="535945at2759"/>
<proteinExistence type="predicted"/>
<evidence type="ECO:0000313" key="5">
    <source>
        <dbReference type="Proteomes" id="UP000502823"/>
    </source>
</evidence>
<protein>
    <recommendedName>
        <fullName evidence="3">WIF domain-containing protein</fullName>
    </recommendedName>
</protein>
<name>A0A6L2PZW2_COPFO</name>
<dbReference type="InterPro" id="IPR038677">
    <property type="entry name" value="WIF_sf"/>
</dbReference>
<evidence type="ECO:0000313" key="4">
    <source>
        <dbReference type="EMBL" id="GFG38163.1"/>
    </source>
</evidence>
<dbReference type="InterPro" id="IPR003306">
    <property type="entry name" value="WIF"/>
</dbReference>